<reference evidence="2 3" key="1">
    <citation type="submission" date="2020-10" db="EMBL/GenBank/DDBJ databases">
        <title>The Coptis chinensis genome and diversification of protoberbering-type alkaloids.</title>
        <authorList>
            <person name="Wang B."/>
            <person name="Shu S."/>
            <person name="Song C."/>
            <person name="Liu Y."/>
        </authorList>
    </citation>
    <scope>NUCLEOTIDE SEQUENCE [LARGE SCALE GENOMIC DNA]</scope>
    <source>
        <strain evidence="2">HL-2020</strain>
        <tissue evidence="2">Leaf</tissue>
    </source>
</reference>
<evidence type="ECO:0000313" key="3">
    <source>
        <dbReference type="Proteomes" id="UP000631114"/>
    </source>
</evidence>
<sequence>MLGNWIGETNGRDASASSKKLSDHLTQQQSQNPKIHEGHDLNLGFPITEPYHNISEFVEVPSIENSHNNNNNHNSSSNSTSLSALELLRTGITSRGLNSFMPMPIHDSNTTYSSGYAMQDFKPTLNFGVDGLGVSGYGSLQGVQESSGRLLFPFEDLRQVSSTSEFEHNRANGESNGYWSGMLGGGSWIEEECNKPYFYKGNYEEETQDYYSTTTTITSRVPGLAP</sequence>
<comment type="caution">
    <text evidence="2">The sequence shown here is derived from an EMBL/GenBank/DDBJ whole genome shotgun (WGS) entry which is preliminary data.</text>
</comment>
<protein>
    <submittedName>
        <fullName evidence="2">Uncharacterized protein</fullName>
    </submittedName>
</protein>
<proteinExistence type="predicted"/>
<evidence type="ECO:0000256" key="1">
    <source>
        <dbReference type="SAM" id="MobiDB-lite"/>
    </source>
</evidence>
<dbReference type="Proteomes" id="UP000631114">
    <property type="component" value="Unassembled WGS sequence"/>
</dbReference>
<evidence type="ECO:0000313" key="2">
    <source>
        <dbReference type="EMBL" id="KAF9616448.1"/>
    </source>
</evidence>
<gene>
    <name evidence="2" type="ORF">IFM89_029702</name>
</gene>
<feature type="region of interest" description="Disordered" evidence="1">
    <location>
        <begin position="1"/>
        <end position="42"/>
    </location>
</feature>
<accession>A0A835M1R3</accession>
<dbReference type="EMBL" id="JADFTS010000003">
    <property type="protein sequence ID" value="KAF9616448.1"/>
    <property type="molecule type" value="Genomic_DNA"/>
</dbReference>
<keyword evidence="3" id="KW-1185">Reference proteome</keyword>
<organism evidence="2 3">
    <name type="scientific">Coptis chinensis</name>
    <dbReference type="NCBI Taxonomy" id="261450"/>
    <lineage>
        <taxon>Eukaryota</taxon>
        <taxon>Viridiplantae</taxon>
        <taxon>Streptophyta</taxon>
        <taxon>Embryophyta</taxon>
        <taxon>Tracheophyta</taxon>
        <taxon>Spermatophyta</taxon>
        <taxon>Magnoliopsida</taxon>
        <taxon>Ranunculales</taxon>
        <taxon>Ranunculaceae</taxon>
        <taxon>Coptidoideae</taxon>
        <taxon>Coptis</taxon>
    </lineage>
</organism>
<name>A0A835M1R3_9MAGN</name>
<dbReference type="OrthoDB" id="1927254at2759"/>
<feature type="compositionally biased region" description="Polar residues" evidence="1">
    <location>
        <begin position="15"/>
        <end position="33"/>
    </location>
</feature>
<dbReference type="AlphaFoldDB" id="A0A835M1R3"/>